<dbReference type="PROSITE" id="PS51355">
    <property type="entry name" value="GLUTATHIONE_PEROXID_3"/>
    <property type="match status" value="1"/>
</dbReference>
<dbReference type="InterPro" id="IPR029760">
    <property type="entry name" value="GPX_CS"/>
</dbReference>
<evidence type="ECO:0000256" key="3">
    <source>
        <dbReference type="ARBA" id="ARBA00023002"/>
    </source>
</evidence>
<accession>A0ABP8Q7L2</accession>
<dbReference type="CDD" id="cd00340">
    <property type="entry name" value="GSH_Peroxidase"/>
    <property type="match status" value="1"/>
</dbReference>
<dbReference type="EMBL" id="BAABFC010000010">
    <property type="protein sequence ID" value="GAA4498203.1"/>
    <property type="molecule type" value="Genomic_DNA"/>
</dbReference>
<comment type="similarity">
    <text evidence="1 4">Belongs to the glutathione peroxidase family.</text>
</comment>
<evidence type="ECO:0000313" key="6">
    <source>
        <dbReference type="EMBL" id="GAA4498203.1"/>
    </source>
</evidence>
<dbReference type="Pfam" id="PF00255">
    <property type="entry name" value="GSHPx"/>
    <property type="match status" value="1"/>
</dbReference>
<reference evidence="7" key="1">
    <citation type="journal article" date="2019" name="Int. J. Syst. Evol. Microbiol.">
        <title>The Global Catalogue of Microorganisms (GCM) 10K type strain sequencing project: providing services to taxonomists for standard genome sequencing and annotation.</title>
        <authorList>
            <consortium name="The Broad Institute Genomics Platform"/>
            <consortium name="The Broad Institute Genome Sequencing Center for Infectious Disease"/>
            <person name="Wu L."/>
            <person name="Ma J."/>
        </authorList>
    </citation>
    <scope>NUCLEOTIDE SEQUENCE [LARGE SCALE GENOMIC DNA]</scope>
    <source>
        <strain evidence="7">JCM 32226</strain>
    </source>
</reference>
<dbReference type="RefSeq" id="WP_345011864.1">
    <property type="nucleotide sequence ID" value="NZ_BAABFC010000010.1"/>
</dbReference>
<dbReference type="PRINTS" id="PR01011">
    <property type="entry name" value="GLUTPROXDASE"/>
</dbReference>
<dbReference type="PROSITE" id="PS00763">
    <property type="entry name" value="GLUTATHIONE_PEROXID_2"/>
    <property type="match status" value="1"/>
</dbReference>
<feature type="domain" description="Thioredoxin" evidence="5">
    <location>
        <begin position="1"/>
        <end position="161"/>
    </location>
</feature>
<comment type="caution">
    <text evidence="6">The sequence shown here is derived from an EMBL/GenBank/DDBJ whole genome shotgun (WGS) entry which is preliminary data.</text>
</comment>
<evidence type="ECO:0000256" key="4">
    <source>
        <dbReference type="RuleBase" id="RU000499"/>
    </source>
</evidence>
<keyword evidence="7" id="KW-1185">Reference proteome</keyword>
<dbReference type="PANTHER" id="PTHR11592">
    <property type="entry name" value="GLUTATHIONE PEROXIDASE"/>
    <property type="match status" value="1"/>
</dbReference>
<organism evidence="6 7">
    <name type="scientific">Pseudaeromonas paramecii</name>
    <dbReference type="NCBI Taxonomy" id="2138166"/>
    <lineage>
        <taxon>Bacteria</taxon>
        <taxon>Pseudomonadati</taxon>
        <taxon>Pseudomonadota</taxon>
        <taxon>Gammaproteobacteria</taxon>
        <taxon>Aeromonadales</taxon>
        <taxon>Aeromonadaceae</taxon>
        <taxon>Pseudaeromonas</taxon>
    </lineage>
</organism>
<dbReference type="Gene3D" id="3.40.30.10">
    <property type="entry name" value="Glutaredoxin"/>
    <property type="match status" value="1"/>
</dbReference>
<dbReference type="Proteomes" id="UP001501321">
    <property type="component" value="Unassembled WGS sequence"/>
</dbReference>
<dbReference type="PROSITE" id="PS51352">
    <property type="entry name" value="THIOREDOXIN_2"/>
    <property type="match status" value="1"/>
</dbReference>
<dbReference type="InterPro" id="IPR036249">
    <property type="entry name" value="Thioredoxin-like_sf"/>
</dbReference>
<keyword evidence="2 4" id="KW-0575">Peroxidase</keyword>
<evidence type="ECO:0000256" key="1">
    <source>
        <dbReference type="ARBA" id="ARBA00006926"/>
    </source>
</evidence>
<dbReference type="GO" id="GO:0004601">
    <property type="term" value="F:peroxidase activity"/>
    <property type="evidence" value="ECO:0007669"/>
    <property type="project" value="UniProtKB-KW"/>
</dbReference>
<sequence>MTDLYQFSATSLQGEAVPLSRYRGQVVLVVNTASRCGFTPQYAGLEELYRRYKDQGLVILGFPCNQFGQQEPGDAGAIRDQCLINYGVSFPMFAKLAVTGAEAHPLFGWLTGQLPGWFGRAIRWNFTKFLLDRQGRPLRRFAPFTTPAKMEAAIVRALAQP</sequence>
<protein>
    <recommendedName>
        <fullName evidence="4">Glutathione peroxidase</fullName>
    </recommendedName>
</protein>
<dbReference type="InterPro" id="IPR000889">
    <property type="entry name" value="Glutathione_peroxidase"/>
</dbReference>
<dbReference type="SUPFAM" id="SSF52833">
    <property type="entry name" value="Thioredoxin-like"/>
    <property type="match status" value="1"/>
</dbReference>
<evidence type="ECO:0000259" key="5">
    <source>
        <dbReference type="PROSITE" id="PS51352"/>
    </source>
</evidence>
<keyword evidence="3 4" id="KW-0560">Oxidoreductase</keyword>
<evidence type="ECO:0000313" key="7">
    <source>
        <dbReference type="Proteomes" id="UP001501321"/>
    </source>
</evidence>
<dbReference type="InterPro" id="IPR029759">
    <property type="entry name" value="GPX_AS"/>
</dbReference>
<gene>
    <name evidence="6" type="ORF">GCM10023095_16200</name>
</gene>
<evidence type="ECO:0000256" key="2">
    <source>
        <dbReference type="ARBA" id="ARBA00022559"/>
    </source>
</evidence>
<dbReference type="PANTHER" id="PTHR11592:SF78">
    <property type="entry name" value="GLUTATHIONE PEROXIDASE"/>
    <property type="match status" value="1"/>
</dbReference>
<dbReference type="PROSITE" id="PS00460">
    <property type="entry name" value="GLUTATHIONE_PEROXID_1"/>
    <property type="match status" value="1"/>
</dbReference>
<dbReference type="PIRSF" id="PIRSF000303">
    <property type="entry name" value="Glutathion_perox"/>
    <property type="match status" value="1"/>
</dbReference>
<dbReference type="InterPro" id="IPR013766">
    <property type="entry name" value="Thioredoxin_domain"/>
</dbReference>
<proteinExistence type="inferred from homology"/>
<name>A0ABP8Q7L2_9GAMM</name>